<comment type="subunit">
    <text evidence="3">Homotrimer.</text>
</comment>
<dbReference type="GO" id="GO:0010185">
    <property type="term" value="P:regulation of cellular defense response"/>
    <property type="evidence" value="ECO:0007669"/>
    <property type="project" value="UniProtKB-ARBA"/>
</dbReference>
<evidence type="ECO:0000256" key="4">
    <source>
        <dbReference type="ARBA" id="ARBA00022723"/>
    </source>
</evidence>
<evidence type="ECO:0000256" key="6">
    <source>
        <dbReference type="ARBA" id="ARBA00022837"/>
    </source>
</evidence>
<evidence type="ECO:0000256" key="3">
    <source>
        <dbReference type="ARBA" id="ARBA00011233"/>
    </source>
</evidence>
<keyword evidence="11" id="KW-1185">Reference proteome</keyword>
<keyword evidence="6" id="KW-0106">Calcium</keyword>
<keyword evidence="7" id="KW-1015">Disulfide bond</keyword>
<feature type="region of interest" description="Disordered" evidence="8">
    <location>
        <begin position="200"/>
        <end position="219"/>
    </location>
</feature>
<dbReference type="Gene3D" id="2.60.120.260">
    <property type="entry name" value="Galactose-binding domain-like"/>
    <property type="match status" value="1"/>
</dbReference>
<dbReference type="InterPro" id="IPR006585">
    <property type="entry name" value="FTP1"/>
</dbReference>
<evidence type="ECO:0000313" key="10">
    <source>
        <dbReference type="EMBL" id="CAH2312630.1"/>
    </source>
</evidence>
<feature type="compositionally biased region" description="Basic and acidic residues" evidence="8">
    <location>
        <begin position="72"/>
        <end position="89"/>
    </location>
</feature>
<dbReference type="Pfam" id="PF22633">
    <property type="entry name" value="F5_F8_type_C_2"/>
    <property type="match status" value="1"/>
</dbReference>
<proteinExistence type="inferred from homology"/>
<dbReference type="PANTHER" id="PTHR45713:SF20">
    <property type="entry name" value="FUCOLECTIN TACHYLECTIN-4 PENTRAXIN-1 DOMAIN-CONTAINING PROTEIN"/>
    <property type="match status" value="1"/>
</dbReference>
<dbReference type="AlphaFoldDB" id="A0AAD1SVD5"/>
<sequence>MQDEKSHLVKNEIKKENTTSTKLQYVVGIEGKIGCLMKRKKKMGQRQKGDIGTSNVALKGVTSQSSTYGAGDPKKAADGSLKNKDPETQCAKTKENLDSWWTLDLQSDHKVSSIAITSRADCCEEDLEGAEIHIGNSATGWKKNPICGTVFSIGLGETFSFHCDGMQGRFVTIVIPDKNRSLTLCEVQVFAVPIENPTGEEWDGDFEMQKQHHGDDGTV</sequence>
<dbReference type="SUPFAM" id="SSF49785">
    <property type="entry name" value="Galactose-binding domain-like"/>
    <property type="match status" value="1"/>
</dbReference>
<evidence type="ECO:0000256" key="5">
    <source>
        <dbReference type="ARBA" id="ARBA00022734"/>
    </source>
</evidence>
<evidence type="ECO:0000313" key="11">
    <source>
        <dbReference type="Proteomes" id="UP001295444"/>
    </source>
</evidence>
<name>A0AAD1SVD5_PELCU</name>
<dbReference type="PANTHER" id="PTHR45713">
    <property type="entry name" value="FTP DOMAIN-CONTAINING PROTEIN"/>
    <property type="match status" value="1"/>
</dbReference>
<evidence type="ECO:0000256" key="7">
    <source>
        <dbReference type="ARBA" id="ARBA00023157"/>
    </source>
</evidence>
<dbReference type="Proteomes" id="UP001295444">
    <property type="component" value="Chromosome 08"/>
</dbReference>
<protein>
    <recommendedName>
        <fullName evidence="9">Fucolectin tachylectin-4 pentraxin-1 domain-containing protein</fullName>
    </recommendedName>
</protein>
<comment type="similarity">
    <text evidence="2">Belongs to the fucolectin family.</text>
</comment>
<dbReference type="InterPro" id="IPR051941">
    <property type="entry name" value="BG_Antigen-Binding_Lectin"/>
</dbReference>
<keyword evidence="5" id="KW-0430">Lectin</keyword>
<organism evidence="10 11">
    <name type="scientific">Pelobates cultripes</name>
    <name type="common">Western spadefoot toad</name>
    <dbReference type="NCBI Taxonomy" id="61616"/>
    <lineage>
        <taxon>Eukaryota</taxon>
        <taxon>Metazoa</taxon>
        <taxon>Chordata</taxon>
        <taxon>Craniata</taxon>
        <taxon>Vertebrata</taxon>
        <taxon>Euteleostomi</taxon>
        <taxon>Amphibia</taxon>
        <taxon>Batrachia</taxon>
        <taxon>Anura</taxon>
        <taxon>Pelobatoidea</taxon>
        <taxon>Pelobatidae</taxon>
        <taxon>Pelobates</taxon>
    </lineage>
</organism>
<feature type="domain" description="Fucolectin tachylectin-4 pentraxin-1" evidence="9">
    <location>
        <begin position="53"/>
        <end position="195"/>
    </location>
</feature>
<evidence type="ECO:0000259" key="9">
    <source>
        <dbReference type="SMART" id="SM00607"/>
    </source>
</evidence>
<evidence type="ECO:0000256" key="2">
    <source>
        <dbReference type="ARBA" id="ARBA00010147"/>
    </source>
</evidence>
<dbReference type="GO" id="GO:0046872">
    <property type="term" value="F:metal ion binding"/>
    <property type="evidence" value="ECO:0007669"/>
    <property type="project" value="UniProtKB-KW"/>
</dbReference>
<accession>A0AAD1SVD5</accession>
<dbReference type="GO" id="GO:0001868">
    <property type="term" value="P:regulation of complement activation, lectin pathway"/>
    <property type="evidence" value="ECO:0007669"/>
    <property type="project" value="UniProtKB-ARBA"/>
</dbReference>
<reference evidence="10" key="1">
    <citation type="submission" date="2022-03" db="EMBL/GenBank/DDBJ databases">
        <authorList>
            <person name="Alioto T."/>
            <person name="Alioto T."/>
            <person name="Gomez Garrido J."/>
        </authorList>
    </citation>
    <scope>NUCLEOTIDE SEQUENCE</scope>
</reference>
<dbReference type="GO" id="GO:0042806">
    <property type="term" value="F:fucose binding"/>
    <property type="evidence" value="ECO:0007669"/>
    <property type="project" value="UniProtKB-ARBA"/>
</dbReference>
<dbReference type="SMART" id="SM00607">
    <property type="entry name" value="FTP"/>
    <property type="match status" value="1"/>
</dbReference>
<keyword evidence="4" id="KW-0479">Metal-binding</keyword>
<dbReference type="EMBL" id="OW240919">
    <property type="protein sequence ID" value="CAH2312630.1"/>
    <property type="molecule type" value="Genomic_DNA"/>
</dbReference>
<evidence type="ECO:0000256" key="1">
    <source>
        <dbReference type="ARBA" id="ARBA00002219"/>
    </source>
</evidence>
<gene>
    <name evidence="10" type="ORF">PECUL_23A035270</name>
</gene>
<evidence type="ECO:0000256" key="8">
    <source>
        <dbReference type="SAM" id="MobiDB-lite"/>
    </source>
</evidence>
<dbReference type="InterPro" id="IPR008979">
    <property type="entry name" value="Galactose-bd-like_sf"/>
</dbReference>
<feature type="compositionally biased region" description="Basic and acidic residues" evidence="8">
    <location>
        <begin position="207"/>
        <end position="219"/>
    </location>
</feature>
<comment type="function">
    <text evidence="1">Acts as a defensive agent. Recognizes blood group fucosylated oligosaccharides including A, B, H and Lewis B-type antigens. Does not recognize Lewis A antigen and has low affinity for monovalent haptens.</text>
</comment>
<feature type="region of interest" description="Disordered" evidence="8">
    <location>
        <begin position="62"/>
        <end position="89"/>
    </location>
</feature>